<protein>
    <submittedName>
        <fullName evidence="1">Uncharacterized protein</fullName>
    </submittedName>
</protein>
<keyword evidence="2" id="KW-1185">Reference proteome</keyword>
<evidence type="ECO:0000313" key="1">
    <source>
        <dbReference type="EMBL" id="KAI0027298.1"/>
    </source>
</evidence>
<accession>A0ACB8Q688</accession>
<reference evidence="1" key="2">
    <citation type="journal article" date="2022" name="New Phytol.">
        <title>Evolutionary transition to the ectomycorrhizal habit in the genomes of a hyperdiverse lineage of mushroom-forming fungi.</title>
        <authorList>
            <person name="Looney B."/>
            <person name="Miyauchi S."/>
            <person name="Morin E."/>
            <person name="Drula E."/>
            <person name="Courty P.E."/>
            <person name="Kohler A."/>
            <person name="Kuo A."/>
            <person name="LaButti K."/>
            <person name="Pangilinan J."/>
            <person name="Lipzen A."/>
            <person name="Riley R."/>
            <person name="Andreopoulos W."/>
            <person name="He G."/>
            <person name="Johnson J."/>
            <person name="Nolan M."/>
            <person name="Tritt A."/>
            <person name="Barry K.W."/>
            <person name="Grigoriev I.V."/>
            <person name="Nagy L.G."/>
            <person name="Hibbett D."/>
            <person name="Henrissat B."/>
            <person name="Matheny P.B."/>
            <person name="Labbe J."/>
            <person name="Martin F.M."/>
        </authorList>
    </citation>
    <scope>NUCLEOTIDE SEQUENCE</scope>
    <source>
        <strain evidence="1">EC-137</strain>
    </source>
</reference>
<comment type="caution">
    <text evidence="1">The sequence shown here is derived from an EMBL/GenBank/DDBJ whole genome shotgun (WGS) entry which is preliminary data.</text>
</comment>
<name>A0ACB8Q688_9AGAM</name>
<dbReference type="EMBL" id="MU273939">
    <property type="protein sequence ID" value="KAI0027298.1"/>
    <property type="molecule type" value="Genomic_DNA"/>
</dbReference>
<dbReference type="Proteomes" id="UP000814128">
    <property type="component" value="Unassembled WGS sequence"/>
</dbReference>
<proteinExistence type="predicted"/>
<reference evidence="1" key="1">
    <citation type="submission" date="2021-02" db="EMBL/GenBank/DDBJ databases">
        <authorList>
            <consortium name="DOE Joint Genome Institute"/>
            <person name="Ahrendt S."/>
            <person name="Looney B.P."/>
            <person name="Miyauchi S."/>
            <person name="Morin E."/>
            <person name="Drula E."/>
            <person name="Courty P.E."/>
            <person name="Chicoki N."/>
            <person name="Fauchery L."/>
            <person name="Kohler A."/>
            <person name="Kuo A."/>
            <person name="Labutti K."/>
            <person name="Pangilinan J."/>
            <person name="Lipzen A."/>
            <person name="Riley R."/>
            <person name="Andreopoulos W."/>
            <person name="He G."/>
            <person name="Johnson J."/>
            <person name="Barry K.W."/>
            <person name="Grigoriev I.V."/>
            <person name="Nagy L."/>
            <person name="Hibbett D."/>
            <person name="Henrissat B."/>
            <person name="Matheny P.B."/>
            <person name="Labbe J."/>
            <person name="Martin F."/>
        </authorList>
    </citation>
    <scope>NUCLEOTIDE SEQUENCE</scope>
    <source>
        <strain evidence="1">EC-137</strain>
    </source>
</reference>
<organism evidence="1 2">
    <name type="scientific">Vararia minispora EC-137</name>
    <dbReference type="NCBI Taxonomy" id="1314806"/>
    <lineage>
        <taxon>Eukaryota</taxon>
        <taxon>Fungi</taxon>
        <taxon>Dikarya</taxon>
        <taxon>Basidiomycota</taxon>
        <taxon>Agaricomycotina</taxon>
        <taxon>Agaricomycetes</taxon>
        <taxon>Russulales</taxon>
        <taxon>Lachnocladiaceae</taxon>
        <taxon>Vararia</taxon>
    </lineage>
</organism>
<gene>
    <name evidence="1" type="ORF">K488DRAFT_74655</name>
</gene>
<evidence type="ECO:0000313" key="2">
    <source>
        <dbReference type="Proteomes" id="UP000814128"/>
    </source>
</evidence>
<sequence length="595" mass="66768">MSRVHWPSASKVRRASGMRGHAQIRLQGVSGGSKTQPGGPPGCEVCQAAERARVSYQVAACMQMPVDEERNVAKAVICELLLVCDCTLPWEMSTLVTSGRYRFHRTVPLPPSRPAYTQNRLKPCTWGTSQAYNINIRHDCLETHLETTTACTADVLEQHNSPRMHQFEPHPLLGEGHAGPMCSPNMALDEGDLRDCFKHVLTLCHAWDSHEWARRFWEQIETWVSDYAFNAHVIFMWEVEPKHTRGCRFSAEERYARFYACRCAMAGLTQECDLIVRKGAHMWQVATSGGHTVLDGREVDADAFRCTFGWWSMGEQLHFRSSQKTLLFWISEGIYERACQLGLEEPPRNRITQILQWMYPCPATAEDSIWLVHYGDSWEMVWGAYDFECDYTVSEDSSDSPINAGSVTAHQCSQCTRTNASAYPRAIIARSAVHFYCTTTQGAGQALRLQTRDCWRESTSWCSHSHCRGSIEISRCRTSPSANGTGNQGTAQSSTRPRAGGEEVEVDFVLNIRRVRIAEGGQDAEQELEPTTLPEDLESADGRSGLEDDKHVVCCDGHTEFERPDGHKLLSILALYLVFEHGKLARATGEGASCF</sequence>